<keyword evidence="1 5" id="KW-0963">Cytoplasm</keyword>
<dbReference type="Gene3D" id="2.60.440.10">
    <property type="entry name" value="YacF-like domains"/>
    <property type="match status" value="1"/>
</dbReference>
<dbReference type="NCBIfam" id="NF003656">
    <property type="entry name" value="PRK05287.1-4"/>
    <property type="match status" value="1"/>
</dbReference>
<evidence type="ECO:0000256" key="1">
    <source>
        <dbReference type="ARBA" id="ARBA00022490"/>
    </source>
</evidence>
<dbReference type="GO" id="GO:0005737">
    <property type="term" value="C:cytoplasm"/>
    <property type="evidence" value="ECO:0007669"/>
    <property type="project" value="UniProtKB-SubCell"/>
</dbReference>
<comment type="function">
    <text evidence="5">Cell division factor that enhances FtsZ-ring assembly. Directly interacts with FtsZ and promotes bundling of FtsZ protofilaments, with a reduction in FtsZ GTPase activity.</text>
</comment>
<keyword evidence="4 5" id="KW-0131">Cell cycle</keyword>
<dbReference type="InterPro" id="IPR036268">
    <property type="entry name" value="ZapD_sf"/>
</dbReference>
<name>A0A5E4PG61_9COXI</name>
<comment type="subunit">
    <text evidence="5">Interacts with FtsZ.</text>
</comment>
<evidence type="ECO:0000256" key="5">
    <source>
        <dbReference type="HAMAP-Rule" id="MF_01092"/>
    </source>
</evidence>
<dbReference type="InterPro" id="IPR027462">
    <property type="entry name" value="ZapD_C"/>
</dbReference>
<evidence type="ECO:0000256" key="3">
    <source>
        <dbReference type="ARBA" id="ARBA00023210"/>
    </source>
</evidence>
<reference evidence="6 7" key="1">
    <citation type="submission" date="2019-08" db="EMBL/GenBank/DDBJ databases">
        <authorList>
            <person name="Guy L."/>
        </authorList>
    </citation>
    <scope>NUCLEOTIDE SEQUENCE [LARGE SCALE GENOMIC DNA]</scope>
    <source>
        <strain evidence="6 7">SGT-108</strain>
    </source>
</reference>
<accession>A0A5E4PG61</accession>
<organism evidence="6 7">
    <name type="scientific">Aquicella siphonis</name>
    <dbReference type="NCBI Taxonomy" id="254247"/>
    <lineage>
        <taxon>Bacteria</taxon>
        <taxon>Pseudomonadati</taxon>
        <taxon>Pseudomonadota</taxon>
        <taxon>Gammaproteobacteria</taxon>
        <taxon>Legionellales</taxon>
        <taxon>Coxiellaceae</taxon>
        <taxon>Aquicella</taxon>
    </lineage>
</organism>
<keyword evidence="3 5" id="KW-0717">Septation</keyword>
<dbReference type="InterPro" id="IPR009777">
    <property type="entry name" value="ZapD"/>
</dbReference>
<sequence>MLSCGSGTLMQPSDMKETIIYDHPLNEVIRVCLRLEQLFEQIDHQLSDMSIFGTRSLVNLIINVLHILDRPDLKAKLAKELSILLANLQRYGHLPGIDEQKFRQLTRQLDELSRSLIDSSGKIGQRLRDIELLNNLRMHLASPGGGCSFDIPIYHYWLQQSVSVRKQTLLEWLSDFTQIRTACELVLQLVRNNARVEDKTAIHGFHQELLDPQSNLRMIRIGIQHEIPAYPEVSIGRHFFSVRFYSPHVEKRPTQYTDNLAFTVEYCNS</sequence>
<gene>
    <name evidence="5 6" type="primary">zapD</name>
    <name evidence="6" type="ORF">AQUSIP_06250</name>
</gene>
<evidence type="ECO:0000313" key="6">
    <source>
        <dbReference type="EMBL" id="VVC75336.1"/>
    </source>
</evidence>
<dbReference type="PANTHER" id="PTHR39455">
    <property type="entry name" value="CELL DIVISION PROTEIN ZAPD"/>
    <property type="match status" value="1"/>
</dbReference>
<evidence type="ECO:0000256" key="4">
    <source>
        <dbReference type="ARBA" id="ARBA00023306"/>
    </source>
</evidence>
<dbReference type="OrthoDB" id="5294622at2"/>
<keyword evidence="7" id="KW-1185">Reference proteome</keyword>
<dbReference type="Gene3D" id="1.10.3900.10">
    <property type="entry name" value="YacF-like"/>
    <property type="match status" value="1"/>
</dbReference>
<dbReference type="EMBL" id="LR699119">
    <property type="protein sequence ID" value="VVC75336.1"/>
    <property type="molecule type" value="Genomic_DNA"/>
</dbReference>
<dbReference type="GO" id="GO:0032153">
    <property type="term" value="C:cell division site"/>
    <property type="evidence" value="ECO:0007669"/>
    <property type="project" value="TreeGrafter"/>
</dbReference>
<dbReference type="AlphaFoldDB" id="A0A5E4PG61"/>
<protein>
    <recommendedName>
        <fullName evidence="5">Cell division protein ZapD</fullName>
    </recommendedName>
    <alternativeName>
        <fullName evidence="5">Z ring-associated protein D</fullName>
    </alternativeName>
</protein>
<evidence type="ECO:0000256" key="2">
    <source>
        <dbReference type="ARBA" id="ARBA00022618"/>
    </source>
</evidence>
<dbReference type="HAMAP" id="MF_01092">
    <property type="entry name" value="ZapD"/>
    <property type="match status" value="1"/>
</dbReference>
<dbReference type="GO" id="GO:0000917">
    <property type="term" value="P:division septum assembly"/>
    <property type="evidence" value="ECO:0007669"/>
    <property type="project" value="UniProtKB-KW"/>
</dbReference>
<dbReference type="SUPFAM" id="SSF160950">
    <property type="entry name" value="YacF-like"/>
    <property type="match status" value="1"/>
</dbReference>
<proteinExistence type="inferred from homology"/>
<dbReference type="Proteomes" id="UP000324194">
    <property type="component" value="Chromosome 1"/>
</dbReference>
<comment type="subcellular location">
    <subcellularLocation>
        <location evidence="5">Cytoplasm</location>
    </subcellularLocation>
    <text evidence="5">Localizes to mid-cell in an FtsZ-dependent manner.</text>
</comment>
<dbReference type="GO" id="GO:0043093">
    <property type="term" value="P:FtsZ-dependent cytokinesis"/>
    <property type="evidence" value="ECO:0007669"/>
    <property type="project" value="UniProtKB-UniRule"/>
</dbReference>
<dbReference type="KEGG" id="asip:AQUSIP_06250"/>
<keyword evidence="2 5" id="KW-0132">Cell division</keyword>
<evidence type="ECO:0000313" key="7">
    <source>
        <dbReference type="Proteomes" id="UP000324194"/>
    </source>
</evidence>
<dbReference type="PANTHER" id="PTHR39455:SF1">
    <property type="entry name" value="CELL DIVISION PROTEIN ZAPD"/>
    <property type="match status" value="1"/>
</dbReference>
<comment type="similarity">
    <text evidence="5">Belongs to the ZapD family.</text>
</comment>
<dbReference type="Pfam" id="PF07072">
    <property type="entry name" value="ZapD"/>
    <property type="match status" value="1"/>
</dbReference>